<dbReference type="CDD" id="cd02979">
    <property type="entry name" value="PHOX_C"/>
    <property type="match status" value="1"/>
</dbReference>
<evidence type="ECO:0000313" key="7">
    <source>
        <dbReference type="EMBL" id="WPH03908.1"/>
    </source>
</evidence>
<dbReference type="InterPro" id="IPR038220">
    <property type="entry name" value="PHOX_C_sf"/>
</dbReference>
<dbReference type="Gene3D" id="3.30.9.10">
    <property type="entry name" value="D-Amino Acid Oxidase, subunit A, domain 2"/>
    <property type="match status" value="1"/>
</dbReference>
<dbReference type="SUPFAM" id="SSF52833">
    <property type="entry name" value="Thioredoxin-like"/>
    <property type="match status" value="1"/>
</dbReference>
<keyword evidence="2" id="KW-0285">Flavoprotein</keyword>
<evidence type="ECO:0000313" key="8">
    <source>
        <dbReference type="Proteomes" id="UP001303373"/>
    </source>
</evidence>
<dbReference type="InterPro" id="IPR036249">
    <property type="entry name" value="Thioredoxin-like_sf"/>
</dbReference>
<dbReference type="Pfam" id="PF07976">
    <property type="entry name" value="Phe_hydrox_dim"/>
    <property type="match status" value="1"/>
</dbReference>
<dbReference type="Gene3D" id="3.50.50.60">
    <property type="entry name" value="FAD/NAD(P)-binding domain"/>
    <property type="match status" value="1"/>
</dbReference>
<feature type="domain" description="FAD-binding" evidence="5">
    <location>
        <begin position="7"/>
        <end position="362"/>
    </location>
</feature>
<gene>
    <name evidence="7" type="ORF">R9X50_00679100</name>
</gene>
<dbReference type="GO" id="GO:0071949">
    <property type="term" value="F:FAD binding"/>
    <property type="evidence" value="ECO:0007669"/>
    <property type="project" value="InterPro"/>
</dbReference>
<dbReference type="InterPro" id="IPR036188">
    <property type="entry name" value="FAD/NAD-bd_sf"/>
</dbReference>
<comment type="similarity">
    <text evidence="1">Belongs to the PheA/TfdB FAD monooxygenase family.</text>
</comment>
<dbReference type="PANTHER" id="PTHR43004:SF10">
    <property type="entry name" value="2-MONOOXYGENASE, PUTATIVE (AFU_ORTHOLOGUE AFUA_6G11480)-RELATED"/>
    <property type="match status" value="1"/>
</dbReference>
<keyword evidence="4" id="KW-0560">Oxidoreductase</keyword>
<evidence type="ECO:0000256" key="4">
    <source>
        <dbReference type="ARBA" id="ARBA00023002"/>
    </source>
</evidence>
<dbReference type="PANTHER" id="PTHR43004">
    <property type="entry name" value="TRK SYSTEM POTASSIUM UPTAKE PROTEIN"/>
    <property type="match status" value="1"/>
</dbReference>
<dbReference type="SUPFAM" id="SSF54373">
    <property type="entry name" value="FAD-linked reductases, C-terminal domain"/>
    <property type="match status" value="1"/>
</dbReference>
<dbReference type="EMBL" id="CP138590">
    <property type="protein sequence ID" value="WPH03908.1"/>
    <property type="molecule type" value="Genomic_DNA"/>
</dbReference>
<evidence type="ECO:0000256" key="3">
    <source>
        <dbReference type="ARBA" id="ARBA00022827"/>
    </source>
</evidence>
<dbReference type="SUPFAM" id="SSF51905">
    <property type="entry name" value="FAD/NAD(P)-binding domain"/>
    <property type="match status" value="1"/>
</dbReference>
<dbReference type="InterPro" id="IPR050641">
    <property type="entry name" value="RIFMO-like"/>
</dbReference>
<proteinExistence type="inferred from homology"/>
<name>A0AAQ3MBJ1_9PEZI</name>
<evidence type="ECO:0000256" key="1">
    <source>
        <dbReference type="ARBA" id="ARBA00007801"/>
    </source>
</evidence>
<dbReference type="Gene3D" id="3.40.30.20">
    <property type="match status" value="1"/>
</dbReference>
<dbReference type="AlphaFoldDB" id="A0AAQ3MBJ1"/>
<evidence type="ECO:0000256" key="2">
    <source>
        <dbReference type="ARBA" id="ARBA00022630"/>
    </source>
</evidence>
<evidence type="ECO:0000259" key="5">
    <source>
        <dbReference type="Pfam" id="PF01494"/>
    </source>
</evidence>
<evidence type="ECO:0000259" key="6">
    <source>
        <dbReference type="Pfam" id="PF07976"/>
    </source>
</evidence>
<dbReference type="GO" id="GO:0016709">
    <property type="term" value="F:oxidoreductase activity, acting on paired donors, with incorporation or reduction of molecular oxygen, NAD(P)H as one donor, and incorporation of one atom of oxygen"/>
    <property type="evidence" value="ECO:0007669"/>
    <property type="project" value="UniProtKB-ARBA"/>
</dbReference>
<reference evidence="7 8" key="1">
    <citation type="submission" date="2023-11" db="EMBL/GenBank/DDBJ databases">
        <title>An acidophilic fungus is an integral part of prey digestion in a carnivorous sundew plant.</title>
        <authorList>
            <person name="Tsai I.J."/>
        </authorList>
    </citation>
    <scope>NUCLEOTIDE SEQUENCE [LARGE SCALE GENOMIC DNA]</scope>
    <source>
        <strain evidence="7">169a</strain>
    </source>
</reference>
<dbReference type="PRINTS" id="PR00420">
    <property type="entry name" value="RNGMNOXGNASE"/>
</dbReference>
<accession>A0AAQ3MBJ1</accession>
<dbReference type="InterPro" id="IPR002938">
    <property type="entry name" value="FAD-bd"/>
</dbReference>
<dbReference type="Pfam" id="PF01494">
    <property type="entry name" value="FAD_binding_3"/>
    <property type="match status" value="1"/>
</dbReference>
<sequence>MATEVIKTDVVICGSGSAGVCAAVSLAQGGIRFRMLESRDGPLERGQADGVQCRTVEIFDSFDVSAELLRQAYHVNELTFWAMDETSGELVRTSRAPDTPIGISCQPHVILNQARLIKILLDKMREFAPEQDVDYDTSVLGVRYDHEGADPNYPIEVRAIQGGKAKIFDAKYVLACDGSHSSVRRSLGIQMVGDSSDAVWGVMDIFPRTNFPDIRKKATIHTDNGALVIIPREGGQMVRFYLQMPAGTNSKAVTLDNLHARAAAILHGYDFEVADTFWWSAYTIGQRVASAFTAGHGRIILTGDSCHTHSPKAGQGMNVSLQDGYNVAWKLSHVLSGRLPPSALHETYILEREKVARDLIDFDRRLTQFYAESDNDKQGVKFKEHFIKSAKYMAGLTSRYEESCLTNYTSSEQEAATQVLVGMRFPSAKVIRHCDVKEMQFQKALPSDGRWKIVVFIGDLQKSECAQNLQDVTRFFESTASPLRKARKSHPDEHIELLLVIAGNRTAIELHDIPSIFRPVTGNLQMQDINKIYVDDVGYSGEHGHAYDAFGIDAHRGAIIVVRPDQHVSLVVRPNNVQAVGRFFDNISVDGGNGNVEANGKP</sequence>
<keyword evidence="8" id="KW-1185">Reference proteome</keyword>
<keyword evidence="3" id="KW-0274">FAD</keyword>
<protein>
    <submittedName>
        <fullName evidence="7">Phenol 2-monooxygenase</fullName>
    </submittedName>
</protein>
<feature type="domain" description="Phenol hydroxylase-like C-terminal dimerisation" evidence="6">
    <location>
        <begin position="399"/>
        <end position="588"/>
    </location>
</feature>
<dbReference type="Proteomes" id="UP001303373">
    <property type="component" value="Chromosome 11"/>
</dbReference>
<dbReference type="InterPro" id="IPR012941">
    <property type="entry name" value="Phe_hydrox_C_dim_dom"/>
</dbReference>
<organism evidence="7 8">
    <name type="scientific">Acrodontium crateriforme</name>
    <dbReference type="NCBI Taxonomy" id="150365"/>
    <lineage>
        <taxon>Eukaryota</taxon>
        <taxon>Fungi</taxon>
        <taxon>Dikarya</taxon>
        <taxon>Ascomycota</taxon>
        <taxon>Pezizomycotina</taxon>
        <taxon>Dothideomycetes</taxon>
        <taxon>Dothideomycetidae</taxon>
        <taxon>Mycosphaerellales</taxon>
        <taxon>Teratosphaeriaceae</taxon>
        <taxon>Acrodontium</taxon>
    </lineage>
</organism>